<reference evidence="1 5" key="2">
    <citation type="submission" date="2018-11" db="EMBL/GenBank/DDBJ databases">
        <title>Bradyrhizobium sp. nov., isolated from effective nodules of peanut in China.</title>
        <authorList>
            <person name="Li Y."/>
        </authorList>
    </citation>
    <scope>NUCLEOTIDE SEQUENCE [LARGE SCALE GENOMIC DNA]</scope>
    <source>
        <strain evidence="1 5">CCBAU 51770</strain>
        <strain evidence="2 4">CCBAU 51781</strain>
    </source>
</reference>
<evidence type="ECO:0000313" key="1">
    <source>
        <dbReference type="EMBL" id="RXG83793.1"/>
    </source>
</evidence>
<sequence>MMDEKIVRLRTYQKNIDRYVRLLETTLTEVERQYIERRLTEERSAMALLSASSLQMAIEANVANQACNRQPSFNAAE</sequence>
<evidence type="ECO:0000313" key="4">
    <source>
        <dbReference type="Proteomes" id="UP000289946"/>
    </source>
</evidence>
<reference evidence="3 6" key="1">
    <citation type="submission" date="2015-04" db="EMBL/GenBank/DDBJ databases">
        <title>Comparative genomics of rhizobia nodulating Arachis hypogaea in China.</title>
        <authorList>
            <person name="Li Y."/>
        </authorList>
    </citation>
    <scope>NUCLEOTIDE SEQUENCE [LARGE SCALE GENOMIC DNA]</scope>
    <source>
        <strain evidence="3 6">CCBAU 51787</strain>
    </source>
</reference>
<dbReference type="RefSeq" id="WP_091894168.1">
    <property type="nucleotide sequence ID" value="NZ_LBJM01000010.1"/>
</dbReference>
<accession>A0A4Q0SPS1</accession>
<comment type="caution">
    <text evidence="1">The sequence shown here is derived from an EMBL/GenBank/DDBJ whole genome shotgun (WGS) entry which is preliminary data.</text>
</comment>
<name>A0A4Q0Q4K8_9BRAD</name>
<protein>
    <submittedName>
        <fullName evidence="1">Uncharacterized protein</fullName>
    </submittedName>
</protein>
<proteinExistence type="predicted"/>
<evidence type="ECO:0000313" key="6">
    <source>
        <dbReference type="Proteomes" id="UP000290565"/>
    </source>
</evidence>
<evidence type="ECO:0000313" key="3">
    <source>
        <dbReference type="EMBL" id="RXH41903.1"/>
    </source>
</evidence>
<dbReference type="Proteomes" id="UP000290565">
    <property type="component" value="Unassembled WGS sequence"/>
</dbReference>
<dbReference type="Proteomes" id="UP000290174">
    <property type="component" value="Unassembled WGS sequence"/>
</dbReference>
<dbReference type="AlphaFoldDB" id="A0A4Q0Q4K8"/>
<evidence type="ECO:0000313" key="5">
    <source>
        <dbReference type="Proteomes" id="UP000290174"/>
    </source>
</evidence>
<dbReference type="Proteomes" id="UP000289946">
    <property type="component" value="Unassembled WGS sequence"/>
</dbReference>
<evidence type="ECO:0000313" key="2">
    <source>
        <dbReference type="EMBL" id="RXG99134.1"/>
    </source>
</evidence>
<organism evidence="1 5">
    <name type="scientific">Bradyrhizobium zhanjiangense</name>
    <dbReference type="NCBI Taxonomy" id="1325107"/>
    <lineage>
        <taxon>Bacteria</taxon>
        <taxon>Pseudomonadati</taxon>
        <taxon>Pseudomonadota</taxon>
        <taxon>Alphaproteobacteria</taxon>
        <taxon>Hyphomicrobiales</taxon>
        <taxon>Nitrobacteraceae</taxon>
        <taxon>Bradyrhizobium</taxon>
    </lineage>
</organism>
<dbReference type="EMBL" id="RKMK01000094">
    <property type="protein sequence ID" value="RXG83793.1"/>
    <property type="molecule type" value="Genomic_DNA"/>
</dbReference>
<keyword evidence="4" id="KW-1185">Reference proteome</keyword>
<accession>A0A4Q0Q4K8</accession>
<dbReference type="EMBL" id="RDRA01000002">
    <property type="protein sequence ID" value="RXG99134.1"/>
    <property type="molecule type" value="Genomic_DNA"/>
</dbReference>
<dbReference type="EMBL" id="LBJM01000010">
    <property type="protein sequence ID" value="RXH41903.1"/>
    <property type="molecule type" value="Genomic_DNA"/>
</dbReference>
<gene>
    <name evidence="1" type="ORF">EAS61_40925</name>
    <name evidence="2" type="ORF">EAS62_03440</name>
    <name evidence="3" type="ORF">XH94_04390</name>
</gene>